<organism evidence="1 2">
    <name type="scientific">Botryotinia fuckeliana (strain T4)</name>
    <name type="common">Noble rot fungus</name>
    <name type="synonym">Botrytis cinerea</name>
    <dbReference type="NCBI Taxonomy" id="999810"/>
    <lineage>
        <taxon>Eukaryota</taxon>
        <taxon>Fungi</taxon>
        <taxon>Dikarya</taxon>
        <taxon>Ascomycota</taxon>
        <taxon>Pezizomycotina</taxon>
        <taxon>Leotiomycetes</taxon>
        <taxon>Helotiales</taxon>
        <taxon>Sclerotiniaceae</taxon>
        <taxon>Botrytis</taxon>
    </lineage>
</organism>
<reference evidence="2" key="1">
    <citation type="journal article" date="2011" name="PLoS Genet.">
        <title>Genomic analysis of the necrotrophic fungal pathogens Sclerotinia sclerotiorum and Botrytis cinerea.</title>
        <authorList>
            <person name="Amselem J."/>
            <person name="Cuomo C.A."/>
            <person name="van Kan J.A."/>
            <person name="Viaud M."/>
            <person name="Benito E.P."/>
            <person name="Couloux A."/>
            <person name="Coutinho P.M."/>
            <person name="de Vries R.P."/>
            <person name="Dyer P.S."/>
            <person name="Fillinger S."/>
            <person name="Fournier E."/>
            <person name="Gout L."/>
            <person name="Hahn M."/>
            <person name="Kohn L."/>
            <person name="Lapalu N."/>
            <person name="Plummer K.M."/>
            <person name="Pradier J.M."/>
            <person name="Quevillon E."/>
            <person name="Sharon A."/>
            <person name="Simon A."/>
            <person name="ten Have A."/>
            <person name="Tudzynski B."/>
            <person name="Tudzynski P."/>
            <person name="Wincker P."/>
            <person name="Andrew M."/>
            <person name="Anthouard V."/>
            <person name="Beever R.E."/>
            <person name="Beffa R."/>
            <person name="Benoit I."/>
            <person name="Bouzid O."/>
            <person name="Brault B."/>
            <person name="Chen Z."/>
            <person name="Choquer M."/>
            <person name="Collemare J."/>
            <person name="Cotton P."/>
            <person name="Danchin E.G."/>
            <person name="Da Silva C."/>
            <person name="Gautier A."/>
            <person name="Giraud C."/>
            <person name="Giraud T."/>
            <person name="Gonzalez C."/>
            <person name="Grossetete S."/>
            <person name="Guldener U."/>
            <person name="Henrissat B."/>
            <person name="Howlett B.J."/>
            <person name="Kodira C."/>
            <person name="Kretschmer M."/>
            <person name="Lappartient A."/>
            <person name="Leroch M."/>
            <person name="Levis C."/>
            <person name="Mauceli E."/>
            <person name="Neuveglise C."/>
            <person name="Oeser B."/>
            <person name="Pearson M."/>
            <person name="Poulain J."/>
            <person name="Poussereau N."/>
            <person name="Quesneville H."/>
            <person name="Rascle C."/>
            <person name="Schumacher J."/>
            <person name="Segurens B."/>
            <person name="Sexton A."/>
            <person name="Silva E."/>
            <person name="Sirven C."/>
            <person name="Soanes D.M."/>
            <person name="Talbot N.J."/>
            <person name="Templeton M."/>
            <person name="Yandava C."/>
            <person name="Yarden O."/>
            <person name="Zeng Q."/>
            <person name="Rollins J.A."/>
            <person name="Lebrun M.H."/>
            <person name="Dickman M."/>
        </authorList>
    </citation>
    <scope>NUCLEOTIDE SEQUENCE [LARGE SCALE GENOMIC DNA]</scope>
    <source>
        <strain evidence="2">T4</strain>
    </source>
</reference>
<name>G2Y0S7_BOTF4</name>
<sequence length="80" mass="8766">MESQTKQFTQLRVDEAKATYIRPDAVSVEIQTTSFDQFSLQSSLVAVSSSSCSLTTLGQLSFEAFVTDPSSFMDDLSQIS</sequence>
<dbReference type="HOGENOM" id="CLU_2589456_0_0_1"/>
<dbReference type="Proteomes" id="UP000008177">
    <property type="component" value="Unplaced contigs"/>
</dbReference>
<evidence type="ECO:0000313" key="1">
    <source>
        <dbReference type="EMBL" id="CCD46242.1"/>
    </source>
</evidence>
<accession>G2Y0S7</accession>
<dbReference type="InParanoid" id="G2Y0S7"/>
<evidence type="ECO:0000313" key="2">
    <source>
        <dbReference type="Proteomes" id="UP000008177"/>
    </source>
</evidence>
<dbReference type="EMBL" id="FQ790281">
    <property type="protein sequence ID" value="CCD46242.1"/>
    <property type="molecule type" value="Genomic_DNA"/>
</dbReference>
<proteinExistence type="predicted"/>
<dbReference type="AlphaFoldDB" id="G2Y0S7"/>
<gene>
    <name evidence="1" type="ORF">BofuT4_uP117920.1</name>
</gene>
<protein>
    <submittedName>
        <fullName evidence="1">Uncharacterized protein</fullName>
    </submittedName>
</protein>